<dbReference type="AlphaFoldDB" id="A0A2K8Z435"/>
<organism evidence="1 2">
    <name type="scientific">Spirosoma pollinicola</name>
    <dbReference type="NCBI Taxonomy" id="2057025"/>
    <lineage>
        <taxon>Bacteria</taxon>
        <taxon>Pseudomonadati</taxon>
        <taxon>Bacteroidota</taxon>
        <taxon>Cytophagia</taxon>
        <taxon>Cytophagales</taxon>
        <taxon>Cytophagaceae</taxon>
        <taxon>Spirosoma</taxon>
    </lineage>
</organism>
<gene>
    <name evidence="1" type="ORF">CWM47_24085</name>
</gene>
<name>A0A2K8Z435_9BACT</name>
<protein>
    <submittedName>
        <fullName evidence="1">Uncharacterized protein</fullName>
    </submittedName>
</protein>
<evidence type="ECO:0000313" key="1">
    <source>
        <dbReference type="EMBL" id="AUD04657.1"/>
    </source>
</evidence>
<keyword evidence="2" id="KW-1185">Reference proteome</keyword>
<sequence>MSYLMRYGVIAGPPLRGVGVIHHKRDVSLSEDGLRTGKAAVNRLLGSLRTLVTNLLESMNVKNMAAQIDTFADKFTTLIQVLTQQMVL</sequence>
<dbReference type="KEGG" id="spir:CWM47_24085"/>
<reference evidence="1 2" key="1">
    <citation type="submission" date="2017-11" db="EMBL/GenBank/DDBJ databases">
        <title>Taxonomic description and genome sequences of Spirosoma HA7 sp. nov., isolated from pollen microhabitat of Corylus avellana.</title>
        <authorList>
            <person name="Ambika Manirajan B."/>
            <person name="Suarez C."/>
            <person name="Ratering S."/>
            <person name="Geissler-Plaum R."/>
            <person name="Cardinale M."/>
            <person name="Sylvia S."/>
        </authorList>
    </citation>
    <scope>NUCLEOTIDE SEQUENCE [LARGE SCALE GENOMIC DNA]</scope>
    <source>
        <strain evidence="1 2">HA7</strain>
    </source>
</reference>
<evidence type="ECO:0000313" key="2">
    <source>
        <dbReference type="Proteomes" id="UP000232883"/>
    </source>
</evidence>
<proteinExistence type="predicted"/>
<accession>A0A2K8Z435</accession>
<dbReference type="EMBL" id="CP025096">
    <property type="protein sequence ID" value="AUD04657.1"/>
    <property type="molecule type" value="Genomic_DNA"/>
</dbReference>
<dbReference type="Proteomes" id="UP000232883">
    <property type="component" value="Chromosome"/>
</dbReference>